<dbReference type="InterPro" id="IPR029063">
    <property type="entry name" value="SAM-dependent_MTases_sf"/>
</dbReference>
<proteinExistence type="predicted"/>
<organism evidence="1 2">
    <name type="scientific">Candidatus Magnetoglobus multicellularis str. Araruama</name>
    <dbReference type="NCBI Taxonomy" id="890399"/>
    <lineage>
        <taxon>Bacteria</taxon>
        <taxon>Pseudomonadati</taxon>
        <taxon>Thermodesulfobacteriota</taxon>
        <taxon>Desulfobacteria</taxon>
        <taxon>Desulfobacterales</taxon>
        <taxon>Desulfobacteraceae</taxon>
        <taxon>Candidatus Magnetoglobus</taxon>
    </lineage>
</organism>
<accession>A0A1V1NXG9</accession>
<dbReference type="EMBL" id="ATBP01001458">
    <property type="protein sequence ID" value="ETR67289.1"/>
    <property type="molecule type" value="Genomic_DNA"/>
</dbReference>
<gene>
    <name evidence="1" type="ORF">OMM_11763</name>
</gene>
<evidence type="ECO:0000313" key="1">
    <source>
        <dbReference type="EMBL" id="ETR67289.1"/>
    </source>
</evidence>
<dbReference type="AlphaFoldDB" id="A0A1V1NXG9"/>
<dbReference type="Proteomes" id="UP000189670">
    <property type="component" value="Unassembled WGS sequence"/>
</dbReference>
<feature type="non-terminal residue" evidence="1">
    <location>
        <position position="199"/>
    </location>
</feature>
<protein>
    <recommendedName>
        <fullName evidence="3">DNA methylase N-4/N-6 domain-containing protein</fullName>
    </recommendedName>
</protein>
<evidence type="ECO:0000313" key="2">
    <source>
        <dbReference type="Proteomes" id="UP000189670"/>
    </source>
</evidence>
<reference evidence="2" key="1">
    <citation type="submission" date="2012-11" db="EMBL/GenBank/DDBJ databases">
        <authorList>
            <person name="Lucero-Rivera Y.E."/>
            <person name="Tovar-Ramirez D."/>
        </authorList>
    </citation>
    <scope>NUCLEOTIDE SEQUENCE [LARGE SCALE GENOMIC DNA]</scope>
    <source>
        <strain evidence="2">Araruama</strain>
    </source>
</reference>
<sequence length="199" mass="23452">MIRLGISNDRIARQLDISKNRVKESAQIIRSIKSSLKKGIPVPELSESHNIPEPLIWHIALEKKTDQERFKALNWGLITWDYWYWNDLDYRFGDDWPGRIPAQLVAHTLFYFSRQGHLILDPMAGGGVVPDVCLAFNRRCWSFDLKDRKDKRPEIEKFYWDPKKIQWPVNSKQKPDLILLIHHISRKKTDDYSPDSISN</sequence>
<name>A0A1V1NXG9_9BACT</name>
<evidence type="ECO:0008006" key="3">
    <source>
        <dbReference type="Google" id="ProtNLM"/>
    </source>
</evidence>
<dbReference type="SUPFAM" id="SSF53335">
    <property type="entry name" value="S-adenosyl-L-methionine-dependent methyltransferases"/>
    <property type="match status" value="1"/>
</dbReference>
<dbReference type="Gene3D" id="3.40.50.150">
    <property type="entry name" value="Vaccinia Virus protein VP39"/>
    <property type="match status" value="1"/>
</dbReference>
<comment type="caution">
    <text evidence="1">The sequence shown here is derived from an EMBL/GenBank/DDBJ whole genome shotgun (WGS) entry which is preliminary data.</text>
</comment>